<dbReference type="EMBL" id="JXKQ01000003">
    <property type="protein sequence ID" value="OJG46201.1"/>
    <property type="molecule type" value="Genomic_DNA"/>
</dbReference>
<dbReference type="Pfam" id="PF07729">
    <property type="entry name" value="FCD"/>
    <property type="match status" value="1"/>
</dbReference>
<evidence type="ECO:0000256" key="3">
    <source>
        <dbReference type="ARBA" id="ARBA00023163"/>
    </source>
</evidence>
<dbReference type="InterPro" id="IPR008920">
    <property type="entry name" value="TF_FadR/GntR_C"/>
</dbReference>
<sequence>MMIYIDKNKLTVGDKLPNETELSKTLNVGRSTLREAVKILSFSNVLDVRHGSGTYIKNTTASTFSNTQLLDAREMLEVKAVDLIIKNGYQTEDMLQLKEILYERNTLLADGKFSAYVTADLQFHYKMIEMSHNPFLIRWYQEIQTDLSAYLSTQILHLESYSDNTLIHNELYHALLNLDRSTAIKNIKLNNINDLAVDA</sequence>
<dbReference type="PANTHER" id="PTHR43537">
    <property type="entry name" value="TRANSCRIPTIONAL REGULATOR, GNTR FAMILY"/>
    <property type="match status" value="1"/>
</dbReference>
<evidence type="ECO:0000313" key="6">
    <source>
        <dbReference type="Proteomes" id="UP000182077"/>
    </source>
</evidence>
<evidence type="ECO:0000256" key="1">
    <source>
        <dbReference type="ARBA" id="ARBA00023015"/>
    </source>
</evidence>
<dbReference type="InterPro" id="IPR000524">
    <property type="entry name" value="Tscrpt_reg_HTH_GntR"/>
</dbReference>
<feature type="domain" description="HTH gntR-type" evidence="4">
    <location>
        <begin position="1"/>
        <end position="59"/>
    </location>
</feature>
<comment type="caution">
    <text evidence="5">The sequence shown here is derived from an EMBL/GenBank/DDBJ whole genome shotgun (WGS) entry which is preliminary data.</text>
</comment>
<keyword evidence="2" id="KW-0238">DNA-binding</keyword>
<name>A0A1L8TPE9_9ENTE</name>
<dbReference type="PROSITE" id="PS50949">
    <property type="entry name" value="HTH_GNTR"/>
    <property type="match status" value="1"/>
</dbReference>
<accession>A0A1L8TPE9</accession>
<dbReference type="Gene3D" id="1.20.120.530">
    <property type="entry name" value="GntR ligand-binding domain-like"/>
    <property type="match status" value="1"/>
</dbReference>
<dbReference type="STRING" id="249189.RV04_GL001367"/>
<dbReference type="SUPFAM" id="SSF46785">
    <property type="entry name" value="Winged helix' DNA-binding domain"/>
    <property type="match status" value="1"/>
</dbReference>
<proteinExistence type="predicted"/>
<dbReference type="SMART" id="SM00345">
    <property type="entry name" value="HTH_GNTR"/>
    <property type="match status" value="1"/>
</dbReference>
<evidence type="ECO:0000259" key="4">
    <source>
        <dbReference type="PROSITE" id="PS50949"/>
    </source>
</evidence>
<dbReference type="Pfam" id="PF00392">
    <property type="entry name" value="GntR"/>
    <property type="match status" value="1"/>
</dbReference>
<dbReference type="SMART" id="SM00895">
    <property type="entry name" value="FCD"/>
    <property type="match status" value="1"/>
</dbReference>
<dbReference type="CDD" id="cd07377">
    <property type="entry name" value="WHTH_GntR"/>
    <property type="match status" value="1"/>
</dbReference>
<gene>
    <name evidence="5" type="ORF">RV04_GL001367</name>
</gene>
<keyword evidence="1" id="KW-0805">Transcription regulation</keyword>
<dbReference type="PANTHER" id="PTHR43537:SF47">
    <property type="entry name" value="REGULATORY PROTEIN GNTR HTH"/>
    <property type="match status" value="1"/>
</dbReference>
<dbReference type="Proteomes" id="UP000182077">
    <property type="component" value="Unassembled WGS sequence"/>
</dbReference>
<dbReference type="GO" id="GO:0003677">
    <property type="term" value="F:DNA binding"/>
    <property type="evidence" value="ECO:0007669"/>
    <property type="project" value="UniProtKB-KW"/>
</dbReference>
<dbReference type="PRINTS" id="PR00035">
    <property type="entry name" value="HTHGNTR"/>
</dbReference>
<evidence type="ECO:0000256" key="2">
    <source>
        <dbReference type="ARBA" id="ARBA00023125"/>
    </source>
</evidence>
<reference evidence="5 6" key="1">
    <citation type="submission" date="2014-12" db="EMBL/GenBank/DDBJ databases">
        <title>Draft genome sequences of 29 type strains of Enterococci.</title>
        <authorList>
            <person name="Zhong Z."/>
            <person name="Sun Z."/>
            <person name="Liu W."/>
            <person name="Zhang W."/>
            <person name="Zhang H."/>
        </authorList>
    </citation>
    <scope>NUCLEOTIDE SEQUENCE [LARGE SCALE GENOMIC DNA]</scope>
    <source>
        <strain evidence="5 6">DSM 17122</strain>
    </source>
</reference>
<protein>
    <recommendedName>
        <fullName evidence="4">HTH gntR-type domain-containing protein</fullName>
    </recommendedName>
</protein>
<keyword evidence="6" id="KW-1185">Reference proteome</keyword>
<keyword evidence="3" id="KW-0804">Transcription</keyword>
<evidence type="ECO:0000313" key="5">
    <source>
        <dbReference type="EMBL" id="OJG46201.1"/>
    </source>
</evidence>
<dbReference type="InterPro" id="IPR036388">
    <property type="entry name" value="WH-like_DNA-bd_sf"/>
</dbReference>
<organism evidence="5 6">
    <name type="scientific">Enterococcus hermanniensis</name>
    <dbReference type="NCBI Taxonomy" id="249189"/>
    <lineage>
        <taxon>Bacteria</taxon>
        <taxon>Bacillati</taxon>
        <taxon>Bacillota</taxon>
        <taxon>Bacilli</taxon>
        <taxon>Lactobacillales</taxon>
        <taxon>Enterococcaceae</taxon>
        <taxon>Enterococcus</taxon>
    </lineage>
</organism>
<dbReference type="SUPFAM" id="SSF48008">
    <property type="entry name" value="GntR ligand-binding domain-like"/>
    <property type="match status" value="1"/>
</dbReference>
<dbReference type="Gene3D" id="1.10.10.10">
    <property type="entry name" value="Winged helix-like DNA-binding domain superfamily/Winged helix DNA-binding domain"/>
    <property type="match status" value="1"/>
</dbReference>
<dbReference type="AlphaFoldDB" id="A0A1L8TPE9"/>
<dbReference type="InterPro" id="IPR036390">
    <property type="entry name" value="WH_DNA-bd_sf"/>
</dbReference>
<dbReference type="GO" id="GO:0003700">
    <property type="term" value="F:DNA-binding transcription factor activity"/>
    <property type="evidence" value="ECO:0007669"/>
    <property type="project" value="InterPro"/>
</dbReference>
<dbReference type="InterPro" id="IPR011711">
    <property type="entry name" value="GntR_C"/>
</dbReference>